<evidence type="ECO:0000313" key="3">
    <source>
        <dbReference type="Proteomes" id="UP000053257"/>
    </source>
</evidence>
<proteinExistence type="predicted"/>
<dbReference type="STRING" id="745531.A0A0C3NMI6"/>
<dbReference type="HOGENOM" id="CLU_536487_0_0_1"/>
<feature type="region of interest" description="Disordered" evidence="1">
    <location>
        <begin position="30"/>
        <end position="53"/>
    </location>
</feature>
<evidence type="ECO:0000313" key="2">
    <source>
        <dbReference type="EMBL" id="KIP06269.1"/>
    </source>
</evidence>
<dbReference type="Proteomes" id="UP000053257">
    <property type="component" value="Unassembled WGS sequence"/>
</dbReference>
<organism evidence="2 3">
    <name type="scientific">Phlebiopsis gigantea (strain 11061_1 CR5-6)</name>
    <name type="common">White-rot fungus</name>
    <name type="synonym">Peniophora gigantea</name>
    <dbReference type="NCBI Taxonomy" id="745531"/>
    <lineage>
        <taxon>Eukaryota</taxon>
        <taxon>Fungi</taxon>
        <taxon>Dikarya</taxon>
        <taxon>Basidiomycota</taxon>
        <taxon>Agaricomycotina</taxon>
        <taxon>Agaricomycetes</taxon>
        <taxon>Polyporales</taxon>
        <taxon>Phanerochaetaceae</taxon>
        <taxon>Phlebiopsis</taxon>
    </lineage>
</organism>
<name>A0A0C3NMI6_PHLG1</name>
<protein>
    <submittedName>
        <fullName evidence="2">Uncharacterized protein</fullName>
    </submittedName>
</protein>
<gene>
    <name evidence="2" type="ORF">PHLGIDRAFT_128396</name>
</gene>
<evidence type="ECO:0000256" key="1">
    <source>
        <dbReference type="SAM" id="MobiDB-lite"/>
    </source>
</evidence>
<keyword evidence="3" id="KW-1185">Reference proteome</keyword>
<sequence>MDTNRVHRSETFSFFPRDIRGFKFGRAHKTRSSTFDGRATAQPTPVPSSSTHTPVLSRLPASVQHLPPEIVLNILSFALPSLYETAAGFRHHPDAFFDEVAATHNFRHVLTSTQKTLRNAALISRAWYPVAVEFLYGCSFLDNPRSATVLSRTLESAPRLRPLVKEAWMFNKDGPQVSDPLGTKRKSARRVQANFASTLRTYTSLRHLTVCNHGLLSHGTTSDGFPLDNIIVYGLPNPPTHSHIPSLTLYGPSFFNQPFDRHPKPSNLNPEQLTTLCLRDIGPSPARLKCAPHLPTLPYVHTLQIALRTHDDAPIVSSGTLPLLRTLEVYRDIHDAAPAAGTRTVAVDETVLGRLARLVFVGRALESALFRRWAEAQLFGALRDVAFGPVHPDDLAFAPAWRFPDALETLTVVLLHRGTEPVRRGQELEQGDACRVLEALHACVHRNRQTRAFKKLVVRSVTALPRYVTRVAEELGEKCGAHGFGFELHEDAEQWIAENLSGENEHVV</sequence>
<dbReference type="AlphaFoldDB" id="A0A0C3NMI6"/>
<reference evidence="2 3" key="1">
    <citation type="journal article" date="2014" name="PLoS Genet.">
        <title>Analysis of the Phlebiopsis gigantea genome, transcriptome and secretome provides insight into its pioneer colonization strategies of wood.</title>
        <authorList>
            <person name="Hori C."/>
            <person name="Ishida T."/>
            <person name="Igarashi K."/>
            <person name="Samejima M."/>
            <person name="Suzuki H."/>
            <person name="Master E."/>
            <person name="Ferreira P."/>
            <person name="Ruiz-Duenas F.J."/>
            <person name="Held B."/>
            <person name="Canessa P."/>
            <person name="Larrondo L.F."/>
            <person name="Schmoll M."/>
            <person name="Druzhinina I.S."/>
            <person name="Kubicek C.P."/>
            <person name="Gaskell J.A."/>
            <person name="Kersten P."/>
            <person name="St John F."/>
            <person name="Glasner J."/>
            <person name="Sabat G."/>
            <person name="Splinter BonDurant S."/>
            <person name="Syed K."/>
            <person name="Yadav J."/>
            <person name="Mgbeahuruike A.C."/>
            <person name="Kovalchuk A."/>
            <person name="Asiegbu F.O."/>
            <person name="Lackner G."/>
            <person name="Hoffmeister D."/>
            <person name="Rencoret J."/>
            <person name="Gutierrez A."/>
            <person name="Sun H."/>
            <person name="Lindquist E."/>
            <person name="Barry K."/>
            <person name="Riley R."/>
            <person name="Grigoriev I.V."/>
            <person name="Henrissat B."/>
            <person name="Kues U."/>
            <person name="Berka R.M."/>
            <person name="Martinez A.T."/>
            <person name="Covert S.F."/>
            <person name="Blanchette R.A."/>
            <person name="Cullen D."/>
        </authorList>
    </citation>
    <scope>NUCLEOTIDE SEQUENCE [LARGE SCALE GENOMIC DNA]</scope>
    <source>
        <strain evidence="2 3">11061_1 CR5-6</strain>
    </source>
</reference>
<dbReference type="EMBL" id="KN840522">
    <property type="protein sequence ID" value="KIP06269.1"/>
    <property type="molecule type" value="Genomic_DNA"/>
</dbReference>
<accession>A0A0C3NMI6</accession>
<dbReference type="OrthoDB" id="2799523at2759"/>